<dbReference type="GO" id="GO:0000150">
    <property type="term" value="F:DNA strand exchange activity"/>
    <property type="evidence" value="ECO:0007669"/>
    <property type="project" value="InterPro"/>
</dbReference>
<dbReference type="InterPro" id="IPR006120">
    <property type="entry name" value="Resolvase_HTH_dom"/>
</dbReference>
<dbReference type="Gene3D" id="1.10.10.60">
    <property type="entry name" value="Homeodomain-like"/>
    <property type="match status" value="1"/>
</dbReference>
<accession>A0A1L8CR83</accession>
<dbReference type="GO" id="GO:0003677">
    <property type="term" value="F:DNA binding"/>
    <property type="evidence" value="ECO:0007669"/>
    <property type="project" value="InterPro"/>
</dbReference>
<evidence type="ECO:0000259" key="1">
    <source>
        <dbReference type="Pfam" id="PF02796"/>
    </source>
</evidence>
<dbReference type="Pfam" id="PF02796">
    <property type="entry name" value="HTH_7"/>
    <property type="match status" value="1"/>
</dbReference>
<proteinExistence type="predicted"/>
<reference evidence="2 3" key="1">
    <citation type="journal article" date="2017" name="Arch. Microbiol.">
        <title>Mariprofundus micogutta sp. nov., a novel iron-oxidizing zetaproteobacterium isolated from a deep-sea hydrothermal field at the Bayonnaise knoll of the Izu-Ogasawara arc, and a description of Mariprofundales ord. nov. and Zetaproteobacteria classis nov.</title>
        <authorList>
            <person name="Makita H."/>
            <person name="Tanaka E."/>
            <person name="Mitsunobu S."/>
            <person name="Miyazaki M."/>
            <person name="Nunoura T."/>
            <person name="Uematsu K."/>
            <person name="Takaki Y."/>
            <person name="Nishi S."/>
            <person name="Shimamura S."/>
            <person name="Takai K."/>
        </authorList>
    </citation>
    <scope>NUCLEOTIDE SEQUENCE [LARGE SCALE GENOMIC DNA]</scope>
    <source>
        <strain evidence="2 3">ET2</strain>
    </source>
</reference>
<organism evidence="2 3">
    <name type="scientific">Mariprofundus micogutta</name>
    <dbReference type="NCBI Taxonomy" id="1921010"/>
    <lineage>
        <taxon>Bacteria</taxon>
        <taxon>Pseudomonadati</taxon>
        <taxon>Pseudomonadota</taxon>
        <taxon>Candidatius Mariprofundia</taxon>
        <taxon>Mariprofundales</taxon>
        <taxon>Mariprofundaceae</taxon>
        <taxon>Mariprofundus</taxon>
    </lineage>
</organism>
<dbReference type="EMBL" id="BDFD01000033">
    <property type="protein sequence ID" value="GAV21432.1"/>
    <property type="molecule type" value="Genomic_DNA"/>
</dbReference>
<dbReference type="Proteomes" id="UP000231632">
    <property type="component" value="Unassembled WGS sequence"/>
</dbReference>
<evidence type="ECO:0000313" key="2">
    <source>
        <dbReference type="EMBL" id="GAV21432.1"/>
    </source>
</evidence>
<comment type="caution">
    <text evidence="2">The sequence shown here is derived from an EMBL/GenBank/DDBJ whole genome shotgun (WGS) entry which is preliminary data.</text>
</comment>
<protein>
    <submittedName>
        <fullName evidence="2">Helix-turn-helix domain of resolvase</fullName>
    </submittedName>
</protein>
<sequence>MSTLIFILRNLTILQSKTIVLVMARLIDEELRTQIKALIDEGKDVNAIAEATGKTKATIYNYIRRNDWKLQKKEKPVVKKKPRGRPAKSHLDPYLAEITRRVQIGIPINTIAGQCDVSRQTLYTFFEKHNIDPNSFHPEDYKLPEIEAETVKEEKGKLEEVMTPQDETATKI</sequence>
<name>A0A1L8CR83_9PROT</name>
<gene>
    <name evidence="2" type="ORF">MMIC_P2421</name>
</gene>
<dbReference type="AlphaFoldDB" id="A0A1L8CR83"/>
<feature type="domain" description="Resolvase HTH" evidence="1">
    <location>
        <begin position="84"/>
        <end position="123"/>
    </location>
</feature>
<evidence type="ECO:0000313" key="3">
    <source>
        <dbReference type="Proteomes" id="UP000231632"/>
    </source>
</evidence>
<keyword evidence="3" id="KW-1185">Reference proteome</keyword>